<comment type="similarity">
    <text evidence="2">Belongs to the Nudix hydrolase family. NudF subfamily.</text>
</comment>
<evidence type="ECO:0000256" key="14">
    <source>
        <dbReference type="PIRSR" id="PIRSR604385-3"/>
    </source>
</evidence>
<dbReference type="CDD" id="cd24155">
    <property type="entry name" value="NUDIX_ADPRase"/>
    <property type="match status" value="1"/>
</dbReference>
<dbReference type="Gene3D" id="3.90.79.10">
    <property type="entry name" value="Nucleoside Triphosphate Pyrophosphohydrolase"/>
    <property type="match status" value="1"/>
</dbReference>
<organism evidence="16 17">
    <name type="scientific">Ferrimonas sediminum</name>
    <dbReference type="NCBI Taxonomy" id="718193"/>
    <lineage>
        <taxon>Bacteria</taxon>
        <taxon>Pseudomonadati</taxon>
        <taxon>Pseudomonadota</taxon>
        <taxon>Gammaproteobacteria</taxon>
        <taxon>Alteromonadales</taxon>
        <taxon>Ferrimonadaceae</taxon>
        <taxon>Ferrimonas</taxon>
    </lineage>
</organism>
<dbReference type="OrthoDB" id="5292471at2"/>
<gene>
    <name evidence="16" type="ORF">SAMN04488540_102385</name>
</gene>
<keyword evidence="5 13" id="KW-0479">Metal-binding</keyword>
<reference evidence="17" key="1">
    <citation type="submission" date="2016-10" db="EMBL/GenBank/DDBJ databases">
        <authorList>
            <person name="Varghese N."/>
            <person name="Submissions S."/>
        </authorList>
    </citation>
    <scope>NUCLEOTIDE SEQUENCE [LARGE SCALE GENOMIC DNA]</scope>
    <source>
        <strain evidence="17">DSM 23317</strain>
    </source>
</reference>
<protein>
    <recommendedName>
        <fullName evidence="4">ADP-ribose pyrophosphatase</fullName>
        <ecNumber evidence="3">3.6.1.13</ecNumber>
    </recommendedName>
    <alternativeName>
        <fullName evidence="9">ADP-ribose diphosphatase</fullName>
    </alternativeName>
    <alternativeName>
        <fullName evidence="11">ADP-ribose phosphohydrolase</fullName>
    </alternativeName>
    <alternativeName>
        <fullName evidence="10">Adenosine diphosphoribose pyrophosphatase</fullName>
    </alternativeName>
</protein>
<dbReference type="GO" id="GO:0019693">
    <property type="term" value="P:ribose phosphate metabolic process"/>
    <property type="evidence" value="ECO:0007669"/>
    <property type="project" value="TreeGrafter"/>
</dbReference>
<evidence type="ECO:0000256" key="1">
    <source>
        <dbReference type="ARBA" id="ARBA00001946"/>
    </source>
</evidence>
<dbReference type="RefSeq" id="WP_090362534.1">
    <property type="nucleotide sequence ID" value="NZ_FNEM01000002.1"/>
</dbReference>
<dbReference type="GO" id="GO:0046872">
    <property type="term" value="F:metal ion binding"/>
    <property type="evidence" value="ECO:0007669"/>
    <property type="project" value="UniProtKB-KW"/>
</dbReference>
<comment type="function">
    <text evidence="8">Acts on ADP-mannose and ADP-glucose as well as ADP-ribose. Prevents glycogen biosynthesis. The reaction catalyzed by this enzyme is a limiting step of the gluconeogenic process.</text>
</comment>
<keyword evidence="17" id="KW-1185">Reference proteome</keyword>
<dbReference type="GO" id="GO:0019144">
    <property type="term" value="F:ADP-sugar diphosphatase activity"/>
    <property type="evidence" value="ECO:0007669"/>
    <property type="project" value="TreeGrafter"/>
</dbReference>
<keyword evidence="6" id="KW-0378">Hydrolase</keyword>
<feature type="binding site" evidence="13">
    <location>
        <position position="94"/>
    </location>
    <ligand>
        <name>Mg(2+)</name>
        <dbReference type="ChEBI" id="CHEBI:18420"/>
        <label>1</label>
    </ligand>
</feature>
<proteinExistence type="inferred from homology"/>
<evidence type="ECO:0000256" key="3">
    <source>
        <dbReference type="ARBA" id="ARBA00012453"/>
    </source>
</evidence>
<feature type="binding site" evidence="13">
    <location>
        <position position="162"/>
    </location>
    <ligand>
        <name>Mg(2+)</name>
        <dbReference type="ChEBI" id="CHEBI:18420"/>
        <label>1</label>
    </ligand>
</feature>
<dbReference type="GO" id="GO:0047631">
    <property type="term" value="F:ADP-ribose diphosphatase activity"/>
    <property type="evidence" value="ECO:0007669"/>
    <property type="project" value="UniProtKB-EC"/>
</dbReference>
<dbReference type="InterPro" id="IPR004385">
    <property type="entry name" value="NDP_pyrophosphatase"/>
</dbReference>
<dbReference type="PANTHER" id="PTHR11839:SF5">
    <property type="entry name" value="ADP-RIBOSE PYROPHOSPHATASE"/>
    <property type="match status" value="1"/>
</dbReference>
<evidence type="ECO:0000259" key="15">
    <source>
        <dbReference type="PROSITE" id="PS51462"/>
    </source>
</evidence>
<feature type="binding site" evidence="13">
    <location>
        <position position="114"/>
    </location>
    <ligand>
        <name>Mg(2+)</name>
        <dbReference type="ChEBI" id="CHEBI:18420"/>
        <label>1</label>
    </ligand>
</feature>
<dbReference type="SUPFAM" id="SSF55811">
    <property type="entry name" value="Nudix"/>
    <property type="match status" value="1"/>
</dbReference>
<dbReference type="NCBIfam" id="TIGR00052">
    <property type="entry name" value="nudix-type nucleoside diphosphatase, YffH/AdpP family"/>
    <property type="match status" value="1"/>
</dbReference>
<evidence type="ECO:0000313" key="17">
    <source>
        <dbReference type="Proteomes" id="UP000199527"/>
    </source>
</evidence>
<dbReference type="EC" id="3.6.1.13" evidence="3"/>
<evidence type="ECO:0000256" key="10">
    <source>
        <dbReference type="ARBA" id="ARBA00030308"/>
    </source>
</evidence>
<dbReference type="AlphaFoldDB" id="A0A1G8MJN2"/>
<keyword evidence="7 13" id="KW-0460">Magnesium</keyword>
<dbReference type="GO" id="GO:0005829">
    <property type="term" value="C:cytosol"/>
    <property type="evidence" value="ECO:0007669"/>
    <property type="project" value="TreeGrafter"/>
</dbReference>
<dbReference type="PANTHER" id="PTHR11839">
    <property type="entry name" value="UDP/ADP-SUGAR PYROPHOSPHATASE"/>
    <property type="match status" value="1"/>
</dbReference>
<evidence type="ECO:0000256" key="6">
    <source>
        <dbReference type="ARBA" id="ARBA00022801"/>
    </source>
</evidence>
<dbReference type="NCBIfam" id="NF008003">
    <property type="entry name" value="PRK10729.1"/>
    <property type="match status" value="1"/>
</dbReference>
<comment type="catalytic activity">
    <reaction evidence="12">
        <text>ADP-D-ribose + H2O = D-ribose 5-phosphate + AMP + 2 H(+)</text>
        <dbReference type="Rhea" id="RHEA:10412"/>
        <dbReference type="ChEBI" id="CHEBI:15377"/>
        <dbReference type="ChEBI" id="CHEBI:15378"/>
        <dbReference type="ChEBI" id="CHEBI:57967"/>
        <dbReference type="ChEBI" id="CHEBI:78346"/>
        <dbReference type="ChEBI" id="CHEBI:456215"/>
        <dbReference type="EC" id="3.6.1.13"/>
    </reaction>
</comment>
<dbReference type="GO" id="GO:0006753">
    <property type="term" value="P:nucleoside phosphate metabolic process"/>
    <property type="evidence" value="ECO:0007669"/>
    <property type="project" value="TreeGrafter"/>
</dbReference>
<evidence type="ECO:0000256" key="13">
    <source>
        <dbReference type="PIRSR" id="PIRSR604385-2"/>
    </source>
</evidence>
<evidence type="ECO:0000256" key="11">
    <source>
        <dbReference type="ARBA" id="ARBA00033056"/>
    </source>
</evidence>
<evidence type="ECO:0000256" key="2">
    <source>
        <dbReference type="ARBA" id="ARBA00007482"/>
    </source>
</evidence>
<dbReference type="EMBL" id="FNEM01000002">
    <property type="protein sequence ID" value="SDI67530.1"/>
    <property type="molecule type" value="Genomic_DNA"/>
</dbReference>
<sequence>MNNAVPTQLSVESIDILDKKVVYQGFFKVVELTLRHPLFEGGQSEPVTREVFERGNAVVVLPYDPVRDRVVLIEQLRVPAIGNADSPWLYELVAGMMDDGQSVLEVAARELMEETGLRASRLTQVGSHLSSPGGSSERLFLVLAEVDSDQASGVHGLSHEHEDIRVLVLPRADAYQWVEQGRIDNASSVIGLQWLELNRHKLEHRIDHG</sequence>
<dbReference type="Proteomes" id="UP000199527">
    <property type="component" value="Unassembled WGS sequence"/>
</dbReference>
<dbReference type="PROSITE" id="PS51462">
    <property type="entry name" value="NUDIX"/>
    <property type="match status" value="1"/>
</dbReference>
<evidence type="ECO:0000256" key="9">
    <source>
        <dbReference type="ARBA" id="ARBA00030162"/>
    </source>
</evidence>
<evidence type="ECO:0000256" key="7">
    <source>
        <dbReference type="ARBA" id="ARBA00022842"/>
    </source>
</evidence>
<feature type="domain" description="Nudix hydrolase" evidence="15">
    <location>
        <begin position="53"/>
        <end position="196"/>
    </location>
</feature>
<evidence type="ECO:0000256" key="8">
    <source>
        <dbReference type="ARBA" id="ARBA00025164"/>
    </source>
</evidence>
<dbReference type="InterPro" id="IPR000086">
    <property type="entry name" value="NUDIX_hydrolase_dom"/>
</dbReference>
<evidence type="ECO:0000256" key="4">
    <source>
        <dbReference type="ARBA" id="ARBA00013297"/>
    </source>
</evidence>
<dbReference type="Pfam" id="PF00293">
    <property type="entry name" value="NUDIX"/>
    <property type="match status" value="1"/>
</dbReference>
<feature type="short sequence motif" description="Nudix box" evidence="14">
    <location>
        <begin position="95"/>
        <end position="117"/>
    </location>
</feature>
<comment type="cofactor">
    <cofactor evidence="1 13">
        <name>Mg(2+)</name>
        <dbReference type="ChEBI" id="CHEBI:18420"/>
    </cofactor>
</comment>
<evidence type="ECO:0000256" key="5">
    <source>
        <dbReference type="ARBA" id="ARBA00022723"/>
    </source>
</evidence>
<evidence type="ECO:0000256" key="12">
    <source>
        <dbReference type="ARBA" id="ARBA00049546"/>
    </source>
</evidence>
<name>A0A1G8MJN2_9GAMM</name>
<dbReference type="InterPro" id="IPR015797">
    <property type="entry name" value="NUDIX_hydrolase-like_dom_sf"/>
</dbReference>
<accession>A0A1G8MJN2</accession>
<feature type="binding site" evidence="13">
    <location>
        <position position="110"/>
    </location>
    <ligand>
        <name>Mg(2+)</name>
        <dbReference type="ChEBI" id="CHEBI:18420"/>
        <label>1</label>
    </ligand>
</feature>
<evidence type="ECO:0000313" key="16">
    <source>
        <dbReference type="EMBL" id="SDI67530.1"/>
    </source>
</evidence>